<dbReference type="PANTHER" id="PTHR21183">
    <property type="entry name" value="RIBOSOMAL PROTEIN L47, MITOCHONDRIAL-RELATED"/>
    <property type="match status" value="1"/>
</dbReference>
<evidence type="ECO:0000256" key="5">
    <source>
        <dbReference type="ARBA" id="ARBA00023274"/>
    </source>
</evidence>
<evidence type="ECO:0000256" key="4">
    <source>
        <dbReference type="ARBA" id="ARBA00023128"/>
    </source>
</evidence>
<reference evidence="8" key="1">
    <citation type="submission" date="2021-07" db="EMBL/GenBank/DDBJ databases">
        <authorList>
            <person name="Catto M.A."/>
            <person name="Jacobson A."/>
            <person name="Kennedy G."/>
            <person name="Labadie P."/>
            <person name="Hunt B.G."/>
            <person name="Srinivasan R."/>
        </authorList>
    </citation>
    <scope>NUCLEOTIDE SEQUENCE</scope>
    <source>
        <strain evidence="8">PL_HMW_Pooled</strain>
        <tissue evidence="8">Head</tissue>
    </source>
</reference>
<dbReference type="Pfam" id="PF06984">
    <property type="entry name" value="MRP-L47"/>
    <property type="match status" value="1"/>
</dbReference>
<keyword evidence="3 8" id="KW-0689">Ribosomal protein</keyword>
<evidence type="ECO:0000256" key="7">
    <source>
        <dbReference type="SAM" id="MobiDB-lite"/>
    </source>
</evidence>
<evidence type="ECO:0000313" key="8">
    <source>
        <dbReference type="EMBL" id="KAK3916572.1"/>
    </source>
</evidence>
<dbReference type="InterPro" id="IPR038340">
    <property type="entry name" value="MRP-L47_sf"/>
</dbReference>
<dbReference type="Proteomes" id="UP001219518">
    <property type="component" value="Unassembled WGS sequence"/>
</dbReference>
<dbReference type="EMBL" id="JAHWGI010000542">
    <property type="protein sequence ID" value="KAK3916572.1"/>
    <property type="molecule type" value="Genomic_DNA"/>
</dbReference>
<organism evidence="8 9">
    <name type="scientific">Frankliniella fusca</name>
    <dbReference type="NCBI Taxonomy" id="407009"/>
    <lineage>
        <taxon>Eukaryota</taxon>
        <taxon>Metazoa</taxon>
        <taxon>Ecdysozoa</taxon>
        <taxon>Arthropoda</taxon>
        <taxon>Hexapoda</taxon>
        <taxon>Insecta</taxon>
        <taxon>Pterygota</taxon>
        <taxon>Neoptera</taxon>
        <taxon>Paraneoptera</taxon>
        <taxon>Thysanoptera</taxon>
        <taxon>Terebrantia</taxon>
        <taxon>Thripoidea</taxon>
        <taxon>Thripidae</taxon>
        <taxon>Frankliniella</taxon>
    </lineage>
</organism>
<keyword evidence="4" id="KW-0496">Mitochondrion</keyword>
<accession>A0AAE1H852</accession>
<name>A0AAE1H852_9NEOP</name>
<evidence type="ECO:0000256" key="2">
    <source>
        <dbReference type="ARBA" id="ARBA00009254"/>
    </source>
</evidence>
<gene>
    <name evidence="8" type="ORF">KUF71_025687</name>
</gene>
<feature type="region of interest" description="Disordered" evidence="7">
    <location>
        <begin position="54"/>
        <end position="74"/>
    </location>
</feature>
<dbReference type="GO" id="GO:0005762">
    <property type="term" value="C:mitochondrial large ribosomal subunit"/>
    <property type="evidence" value="ECO:0007669"/>
    <property type="project" value="TreeGrafter"/>
</dbReference>
<evidence type="ECO:0000256" key="3">
    <source>
        <dbReference type="ARBA" id="ARBA00022980"/>
    </source>
</evidence>
<feature type="compositionally biased region" description="Low complexity" evidence="7">
    <location>
        <begin position="54"/>
        <end position="68"/>
    </location>
</feature>
<keyword evidence="9" id="KW-1185">Reference proteome</keyword>
<reference evidence="8" key="2">
    <citation type="journal article" date="2023" name="BMC Genomics">
        <title>Pest status, molecular evolution, and epigenetic factors derived from the genome assembly of Frankliniella fusca, a thysanopteran phytovirus vector.</title>
        <authorList>
            <person name="Catto M.A."/>
            <person name="Labadie P.E."/>
            <person name="Jacobson A.L."/>
            <person name="Kennedy G.G."/>
            <person name="Srinivasan R."/>
            <person name="Hunt B.G."/>
        </authorList>
    </citation>
    <scope>NUCLEOTIDE SEQUENCE</scope>
    <source>
        <strain evidence="8">PL_HMW_Pooled</strain>
    </source>
</reference>
<dbReference type="AlphaFoldDB" id="A0AAE1H852"/>
<dbReference type="Gene3D" id="6.10.330.20">
    <property type="match status" value="1"/>
</dbReference>
<dbReference type="InterPro" id="IPR010729">
    <property type="entry name" value="Ribosomal_uL29_mit"/>
</dbReference>
<evidence type="ECO:0000256" key="1">
    <source>
        <dbReference type="ARBA" id="ARBA00004173"/>
    </source>
</evidence>
<evidence type="ECO:0000256" key="6">
    <source>
        <dbReference type="ARBA" id="ARBA00035289"/>
    </source>
</evidence>
<dbReference type="GO" id="GO:0032543">
    <property type="term" value="P:mitochondrial translation"/>
    <property type="evidence" value="ECO:0007669"/>
    <property type="project" value="TreeGrafter"/>
</dbReference>
<proteinExistence type="inferred from homology"/>
<protein>
    <recommendedName>
        <fullName evidence="6">Large ribosomal subunit protein uL29m</fullName>
    </recommendedName>
</protein>
<dbReference type="GO" id="GO:0003735">
    <property type="term" value="F:structural constituent of ribosome"/>
    <property type="evidence" value="ECO:0007669"/>
    <property type="project" value="InterPro"/>
</dbReference>
<comment type="subcellular location">
    <subcellularLocation>
        <location evidence="1">Mitochondrion</location>
    </subcellularLocation>
</comment>
<sequence>MVSRSLKYFGSFLSLVGNPLRSHRPAIVSSTKIHFTAIHSSSLRKSDVKEELVASDQSQQVQTTSSDVAVEESSPMNEFFEPKENWTKGEIVVGRSWRKDDLRLKSNSDLHKLWYVLLKERNMLLTMAEIYKFNFMPAPERIYKVEESMKNLEDVVRERNRAYFELETGETGERRCKYELTRIGLWRLHKMEQHTIPKRLNKKWLEKYPQFIEDDEQVEEFLTLFKEKLLRKKNHQKVQDKIYVQELMRRFPNVDRKFLQEKYPDLDIEKISQSRAAEGPHIR</sequence>
<dbReference type="PANTHER" id="PTHR21183:SF18">
    <property type="entry name" value="LARGE RIBOSOMAL SUBUNIT PROTEIN UL29M"/>
    <property type="match status" value="1"/>
</dbReference>
<keyword evidence="5" id="KW-0687">Ribonucleoprotein</keyword>
<evidence type="ECO:0000313" key="9">
    <source>
        <dbReference type="Proteomes" id="UP001219518"/>
    </source>
</evidence>
<comment type="similarity">
    <text evidence="2">Belongs to the universal ribosomal protein uL29 family.</text>
</comment>
<comment type="caution">
    <text evidence="8">The sequence shown here is derived from an EMBL/GenBank/DDBJ whole genome shotgun (WGS) entry which is preliminary data.</text>
</comment>